<dbReference type="InterPro" id="IPR002018">
    <property type="entry name" value="CarbesteraseB"/>
</dbReference>
<protein>
    <recommendedName>
        <fullName evidence="6">Carboxylic ester hydrolase</fullName>
        <ecNumber evidence="6">3.1.1.-</ecNumber>
    </recommendedName>
</protein>
<dbReference type="GO" id="GO:0052689">
    <property type="term" value="F:carboxylic ester hydrolase activity"/>
    <property type="evidence" value="ECO:0007669"/>
    <property type="project" value="UniProtKB-KW"/>
</dbReference>
<evidence type="ECO:0000313" key="8">
    <source>
        <dbReference type="EMBL" id="MBW35797.1"/>
    </source>
</evidence>
<dbReference type="Pfam" id="PF00135">
    <property type="entry name" value="COesterase"/>
    <property type="match status" value="1"/>
</dbReference>
<keyword evidence="3 6" id="KW-0378">Hydrolase</keyword>
<dbReference type="SUPFAM" id="SSF53474">
    <property type="entry name" value="alpha/beta-Hydrolases"/>
    <property type="match status" value="1"/>
</dbReference>
<comment type="similarity">
    <text evidence="1 6">Belongs to the type-B carboxylesterase/lipase family.</text>
</comment>
<dbReference type="InterPro" id="IPR029058">
    <property type="entry name" value="AB_hydrolase_fold"/>
</dbReference>
<accession>A0A2M4A4R9</accession>
<evidence type="ECO:0000256" key="2">
    <source>
        <dbReference type="ARBA" id="ARBA00022487"/>
    </source>
</evidence>
<keyword evidence="5" id="KW-0325">Glycoprotein</keyword>
<dbReference type="AlphaFoldDB" id="A0A2M4A4R9"/>
<organism evidence="8">
    <name type="scientific">Anopheles triannulatus</name>
    <dbReference type="NCBI Taxonomy" id="58253"/>
    <lineage>
        <taxon>Eukaryota</taxon>
        <taxon>Metazoa</taxon>
        <taxon>Ecdysozoa</taxon>
        <taxon>Arthropoda</taxon>
        <taxon>Hexapoda</taxon>
        <taxon>Insecta</taxon>
        <taxon>Pterygota</taxon>
        <taxon>Neoptera</taxon>
        <taxon>Endopterygota</taxon>
        <taxon>Diptera</taxon>
        <taxon>Nematocera</taxon>
        <taxon>Culicoidea</taxon>
        <taxon>Culicidae</taxon>
        <taxon>Anophelinae</taxon>
        <taxon>Anopheles</taxon>
    </lineage>
</organism>
<evidence type="ECO:0000259" key="7">
    <source>
        <dbReference type="Pfam" id="PF00135"/>
    </source>
</evidence>
<evidence type="ECO:0000256" key="1">
    <source>
        <dbReference type="ARBA" id="ARBA00005964"/>
    </source>
</evidence>
<keyword evidence="6" id="KW-0732">Signal</keyword>
<dbReference type="PANTHER" id="PTHR11559">
    <property type="entry name" value="CARBOXYLESTERASE"/>
    <property type="match status" value="1"/>
</dbReference>
<reference evidence="8" key="1">
    <citation type="submission" date="2018-01" db="EMBL/GenBank/DDBJ databases">
        <title>An insight into the sialome of Amazonian anophelines.</title>
        <authorList>
            <person name="Ribeiro J.M."/>
            <person name="Scarpassa V."/>
            <person name="Calvo E."/>
        </authorList>
    </citation>
    <scope>NUCLEOTIDE SEQUENCE</scope>
    <source>
        <tissue evidence="8">Salivary glands</tissue>
    </source>
</reference>
<name>A0A2M4A4R9_9DIPT</name>
<keyword evidence="4" id="KW-1015">Disulfide bond</keyword>
<proteinExistence type="inferred from homology"/>
<dbReference type="FunFam" id="3.40.50.1820:FF:000155">
    <property type="entry name" value="Carboxylic ester hydrolase"/>
    <property type="match status" value="1"/>
</dbReference>
<dbReference type="PROSITE" id="PS00122">
    <property type="entry name" value="CARBOXYLESTERASE_B_1"/>
    <property type="match status" value="1"/>
</dbReference>
<sequence length="564" mass="62792">MVVRMRKCGLVFLVFALLGTSYSLPETPPIVHTTLGAVEGTVLQSRLGQSFYAFRGIPYAQSPTGRLRFQPPLPLTEAWNGTYDATADGPMCPQPFINETYKISEDCLRLNVYTPAIPGELIRIQPRAVLVYLHPGGFYSLSGQSNTFAGPHTIMDHPIVFVTINYRLGSLGFMSTGTAECPGNVGLKDQVAALRWIHENIASFGGRSDSVTLMGYSAGSISTALHLISPMSKGLFNRAIVMSGAPTAQWDVPEHQLELAQKQAILLGCPIKTTTEMIDCLRQKPSKDFADSLESMFVLAWNPVLLWKPVIEPDFGQERFLDRNPTEAFQKGDFMKVPIIAGITRDEFAGPAVNFLRNETLRRELDDSFETLAPILFQFERHTPESLTRSRLLRERFLGSSPLTLNDSLPGLNYLFADGLIGFGMHRFVALASKFTTVYQYKFSYVGRYSHLYFPGDKPYGAVHHDDLIYLLTGPFIAPMFNATDPENETVVRLTSMWTSFATHGDPNRANLPGLDWIPVSSENDTYLEIGNQLETKQGLFTERFSFWDQLFPLPAPSSSKAAL</sequence>
<dbReference type="EMBL" id="GGFK01002476">
    <property type="protein sequence ID" value="MBW35797.1"/>
    <property type="molecule type" value="Transcribed_RNA"/>
</dbReference>
<evidence type="ECO:0000256" key="6">
    <source>
        <dbReference type="RuleBase" id="RU361235"/>
    </source>
</evidence>
<dbReference type="EC" id="3.1.1.-" evidence="6"/>
<evidence type="ECO:0000256" key="5">
    <source>
        <dbReference type="ARBA" id="ARBA00023180"/>
    </source>
</evidence>
<evidence type="ECO:0000256" key="4">
    <source>
        <dbReference type="ARBA" id="ARBA00023157"/>
    </source>
</evidence>
<feature type="signal peptide" evidence="6">
    <location>
        <begin position="1"/>
        <end position="23"/>
    </location>
</feature>
<feature type="chain" id="PRO_5014491018" description="Carboxylic ester hydrolase" evidence="6">
    <location>
        <begin position="24"/>
        <end position="564"/>
    </location>
</feature>
<feature type="domain" description="Carboxylesterase type B" evidence="7">
    <location>
        <begin position="28"/>
        <end position="548"/>
    </location>
</feature>
<dbReference type="InterPro" id="IPR019826">
    <property type="entry name" value="Carboxylesterase_B_AS"/>
</dbReference>
<keyword evidence="2" id="KW-0719">Serine esterase</keyword>
<dbReference type="InterPro" id="IPR050309">
    <property type="entry name" value="Type-B_Carboxylest/Lipase"/>
</dbReference>
<dbReference type="Gene3D" id="3.40.50.1820">
    <property type="entry name" value="alpha/beta hydrolase"/>
    <property type="match status" value="1"/>
</dbReference>
<evidence type="ECO:0000256" key="3">
    <source>
        <dbReference type="ARBA" id="ARBA00022801"/>
    </source>
</evidence>